<name>A0ABV8SW28_9GAMM</name>
<dbReference type="EMBL" id="JBHSDU010000003">
    <property type="protein sequence ID" value="MFC4310808.1"/>
    <property type="molecule type" value="Genomic_DNA"/>
</dbReference>
<feature type="chain" id="PRO_5045573747" evidence="1">
    <location>
        <begin position="24"/>
        <end position="199"/>
    </location>
</feature>
<sequence length="199" mass="21677">MLQRATLIVAGIALLLTGAAAPAAPDYVTAVWRQQSLEFAYQGTNTAYSCSTLQRRLEAILRSVGARDGLTIVMQRCTDQADAFVQITLESPVEATEANVAAVTQHTSTEELAAKVRNEALPTPENIARFPAEWRTVSMSRDKTLKLESGDCELVKQLRREVFPHLSIRVVRDNLRCSVAFGNVGQPQLSVAALIAVPN</sequence>
<protein>
    <submittedName>
        <fullName evidence="2">Uncharacterized protein</fullName>
    </submittedName>
</protein>
<proteinExistence type="predicted"/>
<feature type="signal peptide" evidence="1">
    <location>
        <begin position="1"/>
        <end position="23"/>
    </location>
</feature>
<organism evidence="2 3">
    <name type="scientific">Steroidobacter flavus</name>
    <dbReference type="NCBI Taxonomy" id="1842136"/>
    <lineage>
        <taxon>Bacteria</taxon>
        <taxon>Pseudomonadati</taxon>
        <taxon>Pseudomonadota</taxon>
        <taxon>Gammaproteobacteria</taxon>
        <taxon>Steroidobacterales</taxon>
        <taxon>Steroidobacteraceae</taxon>
        <taxon>Steroidobacter</taxon>
    </lineage>
</organism>
<dbReference type="Proteomes" id="UP001595904">
    <property type="component" value="Unassembled WGS sequence"/>
</dbReference>
<keyword evidence="3" id="KW-1185">Reference proteome</keyword>
<evidence type="ECO:0000313" key="3">
    <source>
        <dbReference type="Proteomes" id="UP001595904"/>
    </source>
</evidence>
<comment type="caution">
    <text evidence="2">The sequence shown here is derived from an EMBL/GenBank/DDBJ whole genome shotgun (WGS) entry which is preliminary data.</text>
</comment>
<keyword evidence="1" id="KW-0732">Signal</keyword>
<evidence type="ECO:0000256" key="1">
    <source>
        <dbReference type="SAM" id="SignalP"/>
    </source>
</evidence>
<gene>
    <name evidence="2" type="ORF">ACFPN2_17065</name>
</gene>
<dbReference type="RefSeq" id="WP_380598614.1">
    <property type="nucleotide sequence ID" value="NZ_JBHSDU010000003.1"/>
</dbReference>
<evidence type="ECO:0000313" key="2">
    <source>
        <dbReference type="EMBL" id="MFC4310808.1"/>
    </source>
</evidence>
<reference evidence="3" key="1">
    <citation type="journal article" date="2019" name="Int. J. Syst. Evol. Microbiol.">
        <title>The Global Catalogue of Microorganisms (GCM) 10K type strain sequencing project: providing services to taxonomists for standard genome sequencing and annotation.</title>
        <authorList>
            <consortium name="The Broad Institute Genomics Platform"/>
            <consortium name="The Broad Institute Genome Sequencing Center for Infectious Disease"/>
            <person name="Wu L."/>
            <person name="Ma J."/>
        </authorList>
    </citation>
    <scope>NUCLEOTIDE SEQUENCE [LARGE SCALE GENOMIC DNA]</scope>
    <source>
        <strain evidence="3">CGMCC 1.10759</strain>
    </source>
</reference>
<accession>A0ABV8SW28</accession>